<sequence>MVSVMTITFLRKLPSFWLVTFFILQVSCTVTREYPFMNRSCMHCDSFPVYYADKYDQLVFMQKFQDGRQYCNNLAAVKKNGKWGFMDRNGNIIISMMYDWVSCFGEYGFHKSLAMAKIGTDQDKMPILTPCSTVLINQKGDTITPVYCIIFPIEKKLSIVNNGLQLRSVGKSFAISEGKWGCINNKGKEVVKCQYDLIYPFREKITFVQKSGKWGMIDEKGKEVIPCMYDDVCYKSNYQTIDTQFDMAPTTVLKKTIIPYQQYGIVYMFQQNKIYSFSSNGSILSINNLSNH</sequence>
<evidence type="ECO:0000313" key="2">
    <source>
        <dbReference type="Proteomes" id="UP000028013"/>
    </source>
</evidence>
<accession>A0A078S3G1</accession>
<dbReference type="PANTHER" id="PTHR37841:SF1">
    <property type="entry name" value="DUF3298 DOMAIN-CONTAINING PROTEIN"/>
    <property type="match status" value="1"/>
</dbReference>
<name>A0A078S3G1_BACUN</name>
<dbReference type="AlphaFoldDB" id="A0A078S3G1"/>
<dbReference type="Proteomes" id="UP000028013">
    <property type="component" value="Unassembled WGS sequence"/>
</dbReference>
<gene>
    <name evidence="1" type="ORF">M094_0703</name>
</gene>
<evidence type="ECO:0000313" key="1">
    <source>
        <dbReference type="EMBL" id="KDS51391.1"/>
    </source>
</evidence>
<reference evidence="1 2" key="1">
    <citation type="submission" date="2014-04" db="EMBL/GenBank/DDBJ databases">
        <authorList>
            <person name="Sears C."/>
            <person name="Carroll K."/>
            <person name="Sack B.R."/>
            <person name="Qadri F."/>
            <person name="Myers L.L."/>
            <person name="Chung G.-T."/>
            <person name="Escheverria P."/>
            <person name="Fraser C.M."/>
            <person name="Sadzewicz L."/>
            <person name="Shefchek K.A."/>
            <person name="Tallon L."/>
            <person name="Das S.P."/>
            <person name="Daugherty S."/>
            <person name="Mongodin E.F."/>
        </authorList>
    </citation>
    <scope>NUCLEOTIDE SEQUENCE [LARGE SCALE GENOMIC DNA]</scope>
    <source>
        <strain evidence="1 2">3978 T3 ii</strain>
    </source>
</reference>
<dbReference type="EMBL" id="JNHN01000170">
    <property type="protein sequence ID" value="KDS51391.1"/>
    <property type="molecule type" value="Genomic_DNA"/>
</dbReference>
<dbReference type="PATRIC" id="fig|1339349.3.peg.1952"/>
<dbReference type="Pfam" id="PF14903">
    <property type="entry name" value="WG_beta_rep"/>
    <property type="match status" value="2"/>
</dbReference>
<protein>
    <submittedName>
        <fullName evidence="1">KWG Leptospira family protein</fullName>
    </submittedName>
</protein>
<proteinExistence type="predicted"/>
<dbReference type="InterPro" id="IPR032774">
    <property type="entry name" value="WG_beta_rep"/>
</dbReference>
<organism evidence="1 2">
    <name type="scientific">Bacteroides uniformis str. 3978 T3 ii</name>
    <dbReference type="NCBI Taxonomy" id="1339349"/>
    <lineage>
        <taxon>Bacteria</taxon>
        <taxon>Pseudomonadati</taxon>
        <taxon>Bacteroidota</taxon>
        <taxon>Bacteroidia</taxon>
        <taxon>Bacteroidales</taxon>
        <taxon>Bacteroidaceae</taxon>
        <taxon>Bacteroides</taxon>
    </lineage>
</organism>
<dbReference type="PANTHER" id="PTHR37841">
    <property type="entry name" value="GLR2918 PROTEIN"/>
    <property type="match status" value="1"/>
</dbReference>
<comment type="caution">
    <text evidence="1">The sequence shown here is derived from an EMBL/GenBank/DDBJ whole genome shotgun (WGS) entry which is preliminary data.</text>
</comment>